<keyword evidence="3" id="KW-1185">Reference proteome</keyword>
<comment type="caution">
    <text evidence="2">The sequence shown here is derived from an EMBL/GenBank/DDBJ whole genome shotgun (WGS) entry which is preliminary data.</text>
</comment>
<organism evidence="2 3">
    <name type="scientific">Brachybacterium muris UCD-AY4</name>
    <dbReference type="NCBI Taxonomy" id="1249481"/>
    <lineage>
        <taxon>Bacteria</taxon>
        <taxon>Bacillati</taxon>
        <taxon>Actinomycetota</taxon>
        <taxon>Actinomycetes</taxon>
        <taxon>Micrococcales</taxon>
        <taxon>Dermabacteraceae</taxon>
        <taxon>Brachybacterium</taxon>
    </lineage>
</organism>
<evidence type="ECO:0008006" key="4">
    <source>
        <dbReference type="Google" id="ProtNLM"/>
    </source>
</evidence>
<evidence type="ECO:0000313" key="3">
    <source>
        <dbReference type="Proteomes" id="UP000019754"/>
    </source>
</evidence>
<keyword evidence="1" id="KW-0812">Transmembrane</keyword>
<dbReference type="STRING" id="1249481.D641_0114120"/>
<feature type="transmembrane region" description="Helical" evidence="1">
    <location>
        <begin position="60"/>
        <end position="85"/>
    </location>
</feature>
<evidence type="ECO:0000313" key="2">
    <source>
        <dbReference type="EMBL" id="EYT47945.1"/>
    </source>
</evidence>
<protein>
    <recommendedName>
        <fullName evidence="4">PH domain-containing protein</fullName>
    </recommendedName>
</protein>
<gene>
    <name evidence="2" type="ORF">D641_0114120</name>
</gene>
<proteinExistence type="predicted"/>
<sequence>MDLTPRALDDGTLLYATPTAAWRRWMLTVAAAGIVLILATAFLGAVIVTTAFILNDRFSLLFLVTLGFLTLMVLGAVVPLVWLVVLVRRTVFAVTTEGLTLTPPFGRPRHVPWAEVAHLEVADGMYMAGAVVVVTSTGERITASRTNGPDPQRHFYSATPASARTGLVIPFNAAQDALERYRRGKFTDGQQRHDEQAGTR</sequence>
<name>A0A022KVH7_9MICO</name>
<keyword evidence="1" id="KW-1133">Transmembrane helix</keyword>
<evidence type="ECO:0000256" key="1">
    <source>
        <dbReference type="SAM" id="Phobius"/>
    </source>
</evidence>
<dbReference type="AlphaFoldDB" id="A0A022KVH7"/>
<dbReference type="EMBL" id="AORC01000021">
    <property type="protein sequence ID" value="EYT47945.1"/>
    <property type="molecule type" value="Genomic_DNA"/>
</dbReference>
<dbReference type="HOGENOM" id="CLU_1375905_0_0_11"/>
<dbReference type="Proteomes" id="UP000019754">
    <property type="component" value="Unassembled WGS sequence"/>
</dbReference>
<accession>A0A022KVH7</accession>
<reference evidence="2 3" key="1">
    <citation type="journal article" date="2013" name="Genome Announc.">
        <title>Draft genome sequence of an Actinobacterium, Brachybacterium muris strain UCD-AY4.</title>
        <authorList>
            <person name="Lo J.R."/>
            <person name="Lang J.M."/>
            <person name="Darling A.E."/>
            <person name="Eisen J.A."/>
            <person name="Coil D.A."/>
        </authorList>
    </citation>
    <scope>NUCLEOTIDE SEQUENCE [LARGE SCALE GENOMIC DNA]</scope>
    <source>
        <strain evidence="2 3">UCD-AY4</strain>
    </source>
</reference>
<keyword evidence="1" id="KW-0472">Membrane</keyword>
<feature type="transmembrane region" description="Helical" evidence="1">
    <location>
        <begin position="25"/>
        <end position="54"/>
    </location>
</feature>